<accession>A0A8G1QXV8</accession>
<evidence type="ECO:0000313" key="2">
    <source>
        <dbReference type="EMBL" id="RAH55903.1"/>
    </source>
</evidence>
<dbReference type="EMBL" id="KZ825067">
    <property type="protein sequence ID" value="RAH55903.1"/>
    <property type="molecule type" value="Genomic_DNA"/>
</dbReference>
<keyword evidence="1" id="KW-0812">Transmembrane</keyword>
<proteinExistence type="predicted"/>
<evidence type="ECO:0000313" key="3">
    <source>
        <dbReference type="Proteomes" id="UP000249526"/>
    </source>
</evidence>
<dbReference type="RefSeq" id="XP_025513825.1">
    <property type="nucleotide sequence ID" value="XM_025665597.1"/>
</dbReference>
<feature type="transmembrane region" description="Helical" evidence="1">
    <location>
        <begin position="9"/>
        <end position="34"/>
    </location>
</feature>
<evidence type="ECO:0000256" key="1">
    <source>
        <dbReference type="SAM" id="Phobius"/>
    </source>
</evidence>
<gene>
    <name evidence="2" type="ORF">BO85DRAFT_69211</name>
</gene>
<dbReference type="Proteomes" id="UP000249526">
    <property type="component" value="Unassembled WGS sequence"/>
</dbReference>
<organism evidence="2 3">
    <name type="scientific">Aspergillus piperis CBS 112811</name>
    <dbReference type="NCBI Taxonomy" id="1448313"/>
    <lineage>
        <taxon>Eukaryota</taxon>
        <taxon>Fungi</taxon>
        <taxon>Dikarya</taxon>
        <taxon>Ascomycota</taxon>
        <taxon>Pezizomycotina</taxon>
        <taxon>Eurotiomycetes</taxon>
        <taxon>Eurotiomycetidae</taxon>
        <taxon>Eurotiales</taxon>
        <taxon>Aspergillaceae</taxon>
        <taxon>Aspergillus</taxon>
        <taxon>Aspergillus subgen. Circumdati</taxon>
    </lineage>
</organism>
<protein>
    <submittedName>
        <fullName evidence="2">Uncharacterized protein</fullName>
    </submittedName>
</protein>
<feature type="transmembrane region" description="Helical" evidence="1">
    <location>
        <begin position="46"/>
        <end position="68"/>
    </location>
</feature>
<keyword evidence="1" id="KW-1133">Transmembrane helix</keyword>
<sequence length="72" mass="8367">MLHFVPYQAYLMICFSCYYYRAFYCCFISPTIWSGGDASDVVQAEIASGWLLVDLFLCVWTVALAKLLHWRV</sequence>
<keyword evidence="1" id="KW-0472">Membrane</keyword>
<dbReference type="GeneID" id="37168999"/>
<dbReference type="AlphaFoldDB" id="A0A8G1QXV8"/>
<keyword evidence="3" id="KW-1185">Reference proteome</keyword>
<reference evidence="2 3" key="1">
    <citation type="submission" date="2018-02" db="EMBL/GenBank/DDBJ databases">
        <title>The genomes of Aspergillus section Nigri reveals drivers in fungal speciation.</title>
        <authorList>
            <consortium name="DOE Joint Genome Institute"/>
            <person name="Vesth T.C."/>
            <person name="Nybo J."/>
            <person name="Theobald S."/>
            <person name="Brandl J."/>
            <person name="Frisvad J.C."/>
            <person name="Nielsen K.F."/>
            <person name="Lyhne E.K."/>
            <person name="Kogle M.E."/>
            <person name="Kuo A."/>
            <person name="Riley R."/>
            <person name="Clum A."/>
            <person name="Nolan M."/>
            <person name="Lipzen A."/>
            <person name="Salamov A."/>
            <person name="Henrissat B."/>
            <person name="Wiebenga A."/>
            <person name="De vries R.P."/>
            <person name="Grigoriev I.V."/>
            <person name="Mortensen U.H."/>
            <person name="Andersen M.R."/>
            <person name="Baker S.E."/>
        </authorList>
    </citation>
    <scope>NUCLEOTIDE SEQUENCE [LARGE SCALE GENOMIC DNA]</scope>
    <source>
        <strain evidence="2 3">CBS 112811</strain>
    </source>
</reference>
<name>A0A8G1QXV8_9EURO</name>